<evidence type="ECO:0000256" key="1">
    <source>
        <dbReference type="SAM" id="SignalP"/>
    </source>
</evidence>
<evidence type="ECO:0008006" key="4">
    <source>
        <dbReference type="Google" id="ProtNLM"/>
    </source>
</evidence>
<keyword evidence="3" id="KW-1185">Reference proteome</keyword>
<feature type="signal peptide" evidence="1">
    <location>
        <begin position="1"/>
        <end position="21"/>
    </location>
</feature>
<proteinExistence type="predicted"/>
<accession>A0AAE0NVH7</accession>
<keyword evidence="1" id="KW-0732">Signal</keyword>
<reference evidence="2" key="2">
    <citation type="submission" date="2023-07" db="EMBL/GenBank/DDBJ databases">
        <authorList>
            <consortium name="Lawrence Berkeley National Laboratory"/>
            <person name="Haridas S."/>
            <person name="Hensen N."/>
            <person name="Bonometti L."/>
            <person name="Westerberg I."/>
            <person name="Brannstrom I.O."/>
            <person name="Guillou S."/>
            <person name="Cros-Aarteil S."/>
            <person name="Calhoun S."/>
            <person name="Kuo A."/>
            <person name="Mondo S."/>
            <person name="Pangilinan J."/>
            <person name="Riley R."/>
            <person name="LaButti K."/>
            <person name="Andreopoulos B."/>
            <person name="Lipzen A."/>
            <person name="Chen C."/>
            <person name="Yanf M."/>
            <person name="Daum C."/>
            <person name="Ng V."/>
            <person name="Clum A."/>
            <person name="Steindorff A."/>
            <person name="Ohm R."/>
            <person name="Martin F."/>
            <person name="Silar P."/>
            <person name="Natvig D."/>
            <person name="Lalanne C."/>
            <person name="Gautier V."/>
            <person name="Ament-velasquez S.L."/>
            <person name="Kruys A."/>
            <person name="Hutchinson M.I."/>
            <person name="Powell A.J."/>
            <person name="Barry K."/>
            <person name="Miller A.N."/>
            <person name="Grigoriev I.V."/>
            <person name="Debuchy R."/>
            <person name="Gladieux P."/>
            <person name="Thoren M.H."/>
            <person name="Johannesson H."/>
        </authorList>
    </citation>
    <scope>NUCLEOTIDE SEQUENCE</scope>
    <source>
        <strain evidence="2">FGSC 1904</strain>
    </source>
</reference>
<organism evidence="2 3">
    <name type="scientific">Sordaria brevicollis</name>
    <dbReference type="NCBI Taxonomy" id="83679"/>
    <lineage>
        <taxon>Eukaryota</taxon>
        <taxon>Fungi</taxon>
        <taxon>Dikarya</taxon>
        <taxon>Ascomycota</taxon>
        <taxon>Pezizomycotina</taxon>
        <taxon>Sordariomycetes</taxon>
        <taxon>Sordariomycetidae</taxon>
        <taxon>Sordariales</taxon>
        <taxon>Sordariaceae</taxon>
        <taxon>Sordaria</taxon>
    </lineage>
</organism>
<dbReference type="EMBL" id="JAUTDP010000015">
    <property type="protein sequence ID" value="KAK3388533.1"/>
    <property type="molecule type" value="Genomic_DNA"/>
</dbReference>
<feature type="chain" id="PRO_5042243978" description="Secreted protein" evidence="1">
    <location>
        <begin position="22"/>
        <end position="80"/>
    </location>
</feature>
<sequence>MFKSKLISLAVELMAILLSEQRKSLPVLISRSYSQNGNTHLISGSTQLGSGLDERTGRWTGSRVSQFVRDPKCRHARCRS</sequence>
<evidence type="ECO:0000313" key="2">
    <source>
        <dbReference type="EMBL" id="KAK3388533.1"/>
    </source>
</evidence>
<protein>
    <recommendedName>
        <fullName evidence="4">Secreted protein</fullName>
    </recommendedName>
</protein>
<evidence type="ECO:0000313" key="3">
    <source>
        <dbReference type="Proteomes" id="UP001281003"/>
    </source>
</evidence>
<reference evidence="2" key="1">
    <citation type="journal article" date="2023" name="Mol. Phylogenet. Evol.">
        <title>Genome-scale phylogeny and comparative genomics of the fungal order Sordariales.</title>
        <authorList>
            <person name="Hensen N."/>
            <person name="Bonometti L."/>
            <person name="Westerberg I."/>
            <person name="Brannstrom I.O."/>
            <person name="Guillou S."/>
            <person name="Cros-Aarteil S."/>
            <person name="Calhoun S."/>
            <person name="Haridas S."/>
            <person name="Kuo A."/>
            <person name="Mondo S."/>
            <person name="Pangilinan J."/>
            <person name="Riley R."/>
            <person name="LaButti K."/>
            <person name="Andreopoulos B."/>
            <person name="Lipzen A."/>
            <person name="Chen C."/>
            <person name="Yan M."/>
            <person name="Daum C."/>
            <person name="Ng V."/>
            <person name="Clum A."/>
            <person name="Steindorff A."/>
            <person name="Ohm R.A."/>
            <person name="Martin F."/>
            <person name="Silar P."/>
            <person name="Natvig D.O."/>
            <person name="Lalanne C."/>
            <person name="Gautier V."/>
            <person name="Ament-Velasquez S.L."/>
            <person name="Kruys A."/>
            <person name="Hutchinson M.I."/>
            <person name="Powell A.J."/>
            <person name="Barry K."/>
            <person name="Miller A.N."/>
            <person name="Grigoriev I.V."/>
            <person name="Debuchy R."/>
            <person name="Gladieux P."/>
            <person name="Hiltunen Thoren M."/>
            <person name="Johannesson H."/>
        </authorList>
    </citation>
    <scope>NUCLEOTIDE SEQUENCE</scope>
    <source>
        <strain evidence="2">FGSC 1904</strain>
    </source>
</reference>
<name>A0AAE0NVH7_SORBR</name>
<dbReference type="Proteomes" id="UP001281003">
    <property type="component" value="Unassembled WGS sequence"/>
</dbReference>
<comment type="caution">
    <text evidence="2">The sequence shown here is derived from an EMBL/GenBank/DDBJ whole genome shotgun (WGS) entry which is preliminary data.</text>
</comment>
<gene>
    <name evidence="2" type="ORF">B0T20DRAFT_425690</name>
</gene>
<dbReference type="AlphaFoldDB" id="A0AAE0NVH7"/>